<dbReference type="PROSITE" id="PS51257">
    <property type="entry name" value="PROKAR_LIPOPROTEIN"/>
    <property type="match status" value="1"/>
</dbReference>
<protein>
    <submittedName>
        <fullName evidence="2">Uncharacterized protein</fullName>
    </submittedName>
</protein>
<dbReference type="Proteomes" id="UP000593564">
    <property type="component" value="Unassembled WGS sequence"/>
</dbReference>
<accession>A0A7J7H0C5</accession>
<feature type="region of interest" description="Disordered" evidence="1">
    <location>
        <begin position="21"/>
        <end position="50"/>
    </location>
</feature>
<name>A0A7J7H0C5_CAMSI</name>
<evidence type="ECO:0000313" key="2">
    <source>
        <dbReference type="EMBL" id="KAF5946047.1"/>
    </source>
</evidence>
<keyword evidence="3" id="KW-1185">Reference proteome</keyword>
<evidence type="ECO:0000313" key="3">
    <source>
        <dbReference type="Proteomes" id="UP000593564"/>
    </source>
</evidence>
<dbReference type="AlphaFoldDB" id="A0A7J7H0C5"/>
<evidence type="ECO:0000256" key="1">
    <source>
        <dbReference type="SAM" id="MobiDB-lite"/>
    </source>
</evidence>
<proteinExistence type="predicted"/>
<comment type="caution">
    <text evidence="2">The sequence shown here is derived from an EMBL/GenBank/DDBJ whole genome shotgun (WGS) entry which is preliminary data.</text>
</comment>
<reference evidence="2 3" key="2">
    <citation type="submission" date="2020-07" db="EMBL/GenBank/DDBJ databases">
        <title>Genome assembly of wild tea tree DASZ reveals pedigree and selection history of tea varieties.</title>
        <authorList>
            <person name="Zhang W."/>
        </authorList>
    </citation>
    <scope>NUCLEOTIDE SEQUENCE [LARGE SCALE GENOMIC DNA]</scope>
    <source>
        <strain evidence="3">cv. G240</strain>
        <tissue evidence="2">Leaf</tissue>
    </source>
</reference>
<dbReference type="EMBL" id="JACBKZ010000007">
    <property type="protein sequence ID" value="KAF5946047.1"/>
    <property type="molecule type" value="Genomic_DNA"/>
</dbReference>
<organism evidence="2 3">
    <name type="scientific">Camellia sinensis</name>
    <name type="common">Tea plant</name>
    <name type="synonym">Thea sinensis</name>
    <dbReference type="NCBI Taxonomy" id="4442"/>
    <lineage>
        <taxon>Eukaryota</taxon>
        <taxon>Viridiplantae</taxon>
        <taxon>Streptophyta</taxon>
        <taxon>Embryophyta</taxon>
        <taxon>Tracheophyta</taxon>
        <taxon>Spermatophyta</taxon>
        <taxon>Magnoliopsida</taxon>
        <taxon>eudicotyledons</taxon>
        <taxon>Gunneridae</taxon>
        <taxon>Pentapetalae</taxon>
        <taxon>asterids</taxon>
        <taxon>Ericales</taxon>
        <taxon>Theaceae</taxon>
        <taxon>Camellia</taxon>
    </lineage>
</organism>
<reference evidence="3" key="1">
    <citation type="journal article" date="2020" name="Nat. Commun.">
        <title>Genome assembly of wild tea tree DASZ reveals pedigree and selection history of tea varieties.</title>
        <authorList>
            <person name="Zhang W."/>
            <person name="Zhang Y."/>
            <person name="Qiu H."/>
            <person name="Guo Y."/>
            <person name="Wan H."/>
            <person name="Zhang X."/>
            <person name="Scossa F."/>
            <person name="Alseekh S."/>
            <person name="Zhang Q."/>
            <person name="Wang P."/>
            <person name="Xu L."/>
            <person name="Schmidt M.H."/>
            <person name="Jia X."/>
            <person name="Li D."/>
            <person name="Zhu A."/>
            <person name="Guo F."/>
            <person name="Chen W."/>
            <person name="Ni D."/>
            <person name="Usadel B."/>
            <person name="Fernie A.R."/>
            <person name="Wen W."/>
        </authorList>
    </citation>
    <scope>NUCLEOTIDE SEQUENCE [LARGE SCALE GENOMIC DNA]</scope>
    <source>
        <strain evidence="3">cv. G240</strain>
    </source>
</reference>
<sequence length="50" mass="5535">MDHKNRWPLFSSAAAISASCVGPKYPRLPKQRKTTDDGGFPSSHFTISSR</sequence>
<gene>
    <name evidence="2" type="ORF">HYC85_016275</name>
</gene>